<dbReference type="CDD" id="cd04301">
    <property type="entry name" value="NAT_SF"/>
    <property type="match status" value="1"/>
</dbReference>
<evidence type="ECO:0000313" key="4">
    <source>
        <dbReference type="EMBL" id="KAB2368209.1"/>
    </source>
</evidence>
<dbReference type="Proteomes" id="UP000483004">
    <property type="component" value="Unassembled WGS sequence"/>
</dbReference>
<name>A0A6L3VPZ5_9ACTN</name>
<reference evidence="4 5" key="1">
    <citation type="submission" date="2019-09" db="EMBL/GenBank/DDBJ databases">
        <title>Actinomadura physcomitrii sp. nov., a novel actinomycete isolated from moss [Physcomitrium sphaericum (Ludw) Fuernr].</title>
        <authorList>
            <person name="Liu C."/>
            <person name="Zhuang X."/>
        </authorList>
    </citation>
    <scope>NUCLEOTIDE SEQUENCE [LARGE SCALE GENOMIC DNA]</scope>
    <source>
        <strain evidence="4 5">CYP1-1B</strain>
    </source>
</reference>
<keyword evidence="5" id="KW-1185">Reference proteome</keyword>
<dbReference type="Gene3D" id="3.40.630.30">
    <property type="match status" value="1"/>
</dbReference>
<sequence>MDTDSRTCRRSQVPQPDYHIRQARPDEVPVVLRLIDGRAAWLRTEKSTTQWNRPWPDPESRYKRVYERVVNGLTWLMFDGFRPIATVTLQPFGHPELWTEEERAVEAVYLHQLVIDRDYAGTGLGAELIGWAAAKGRDLQQGASVLRIDVWTDNTELHAYYLRQGFAYVATRATEDATPSGALFERPIDAPGPPVHRIIEVWTSPKRTGPSR</sequence>
<comment type="caution">
    <text evidence="4">The sequence shown here is derived from an EMBL/GenBank/DDBJ whole genome shotgun (WGS) entry which is preliminary data.</text>
</comment>
<dbReference type="RefSeq" id="WP_151545037.1">
    <property type="nucleotide sequence ID" value="NZ_WBMR01000175.1"/>
</dbReference>
<dbReference type="InterPro" id="IPR000182">
    <property type="entry name" value="GNAT_dom"/>
</dbReference>
<keyword evidence="2" id="KW-0012">Acyltransferase</keyword>
<protein>
    <submittedName>
        <fullName evidence="4">GNAT family N-acetyltransferase</fullName>
    </submittedName>
</protein>
<accession>A0A6L3VPZ5</accession>
<evidence type="ECO:0000256" key="2">
    <source>
        <dbReference type="ARBA" id="ARBA00023315"/>
    </source>
</evidence>
<gene>
    <name evidence="4" type="ORF">F9B16_37795</name>
</gene>
<evidence type="ECO:0000313" key="5">
    <source>
        <dbReference type="Proteomes" id="UP000483004"/>
    </source>
</evidence>
<dbReference type="PANTHER" id="PTHR43877">
    <property type="entry name" value="AMINOALKYLPHOSPHONATE N-ACETYLTRANSFERASE-RELATED-RELATED"/>
    <property type="match status" value="1"/>
</dbReference>
<dbReference type="EMBL" id="WBMR01000175">
    <property type="protein sequence ID" value="KAB2368209.1"/>
    <property type="molecule type" value="Genomic_DNA"/>
</dbReference>
<dbReference type="Pfam" id="PF00583">
    <property type="entry name" value="Acetyltransf_1"/>
    <property type="match status" value="1"/>
</dbReference>
<dbReference type="SUPFAM" id="SSF55729">
    <property type="entry name" value="Acyl-CoA N-acyltransferases (Nat)"/>
    <property type="match status" value="1"/>
</dbReference>
<dbReference type="OrthoDB" id="4095657at2"/>
<evidence type="ECO:0000256" key="1">
    <source>
        <dbReference type="ARBA" id="ARBA00022679"/>
    </source>
</evidence>
<dbReference type="PROSITE" id="PS51186">
    <property type="entry name" value="GNAT"/>
    <property type="match status" value="1"/>
</dbReference>
<keyword evidence="1 4" id="KW-0808">Transferase</keyword>
<dbReference type="GO" id="GO:0016747">
    <property type="term" value="F:acyltransferase activity, transferring groups other than amino-acyl groups"/>
    <property type="evidence" value="ECO:0007669"/>
    <property type="project" value="InterPro"/>
</dbReference>
<proteinExistence type="predicted"/>
<dbReference type="PANTHER" id="PTHR43877:SF2">
    <property type="entry name" value="AMINOALKYLPHOSPHONATE N-ACETYLTRANSFERASE-RELATED"/>
    <property type="match status" value="1"/>
</dbReference>
<feature type="domain" description="N-acetyltransferase" evidence="3">
    <location>
        <begin position="18"/>
        <end position="189"/>
    </location>
</feature>
<organism evidence="4 5">
    <name type="scientific">Actinomadura montaniterrae</name>
    <dbReference type="NCBI Taxonomy" id="1803903"/>
    <lineage>
        <taxon>Bacteria</taxon>
        <taxon>Bacillati</taxon>
        <taxon>Actinomycetota</taxon>
        <taxon>Actinomycetes</taxon>
        <taxon>Streptosporangiales</taxon>
        <taxon>Thermomonosporaceae</taxon>
        <taxon>Actinomadura</taxon>
    </lineage>
</organism>
<evidence type="ECO:0000259" key="3">
    <source>
        <dbReference type="PROSITE" id="PS51186"/>
    </source>
</evidence>
<dbReference type="AlphaFoldDB" id="A0A6L3VPZ5"/>
<dbReference type="InterPro" id="IPR016181">
    <property type="entry name" value="Acyl_CoA_acyltransferase"/>
</dbReference>
<dbReference type="InterPro" id="IPR050832">
    <property type="entry name" value="Bact_Acetyltransf"/>
</dbReference>